<dbReference type="PANTHER" id="PTHR37984">
    <property type="entry name" value="PROTEIN CBG26694"/>
    <property type="match status" value="1"/>
</dbReference>
<dbReference type="CDD" id="cd01647">
    <property type="entry name" value="RT_LTR"/>
    <property type="match status" value="1"/>
</dbReference>
<organism evidence="4 5">
    <name type="scientific">Mucuna pruriens</name>
    <name type="common">Velvet bean</name>
    <name type="synonym">Dolichos pruriens</name>
    <dbReference type="NCBI Taxonomy" id="157652"/>
    <lineage>
        <taxon>Eukaryota</taxon>
        <taxon>Viridiplantae</taxon>
        <taxon>Streptophyta</taxon>
        <taxon>Embryophyta</taxon>
        <taxon>Tracheophyta</taxon>
        <taxon>Spermatophyta</taxon>
        <taxon>Magnoliopsida</taxon>
        <taxon>eudicotyledons</taxon>
        <taxon>Gunneridae</taxon>
        <taxon>Pentapetalae</taxon>
        <taxon>rosids</taxon>
        <taxon>fabids</taxon>
        <taxon>Fabales</taxon>
        <taxon>Fabaceae</taxon>
        <taxon>Papilionoideae</taxon>
        <taxon>50 kb inversion clade</taxon>
        <taxon>NPAAA clade</taxon>
        <taxon>indigoferoid/millettioid clade</taxon>
        <taxon>Phaseoleae</taxon>
        <taxon>Mucuna</taxon>
    </lineage>
</organism>
<name>A0A371ESU0_MUCPR</name>
<feature type="domain" description="Reverse transcriptase/retrotransposon-derived protein RNase H-like" evidence="3">
    <location>
        <begin position="185"/>
        <end position="253"/>
    </location>
</feature>
<evidence type="ECO:0000313" key="4">
    <source>
        <dbReference type="EMBL" id="RDX69093.1"/>
    </source>
</evidence>
<dbReference type="GO" id="GO:0003824">
    <property type="term" value="F:catalytic activity"/>
    <property type="evidence" value="ECO:0007669"/>
    <property type="project" value="UniProtKB-KW"/>
</dbReference>
<dbReference type="OrthoDB" id="529980at2759"/>
<comment type="caution">
    <text evidence="4">The sequence shown here is derived from an EMBL/GenBank/DDBJ whole genome shotgun (WGS) entry which is preliminary data.</text>
</comment>
<dbReference type="EMBL" id="QJKJ01012263">
    <property type="protein sequence ID" value="RDX69093.1"/>
    <property type="molecule type" value="Genomic_DNA"/>
</dbReference>
<dbReference type="InterPro" id="IPR000477">
    <property type="entry name" value="RT_dom"/>
</dbReference>
<dbReference type="SUPFAM" id="SSF56672">
    <property type="entry name" value="DNA/RNA polymerases"/>
    <property type="match status" value="1"/>
</dbReference>
<dbReference type="Gene3D" id="3.10.10.10">
    <property type="entry name" value="HIV Type 1 Reverse Transcriptase, subunit A, domain 1"/>
    <property type="match status" value="2"/>
</dbReference>
<dbReference type="InterPro" id="IPR043128">
    <property type="entry name" value="Rev_trsase/Diguanyl_cyclase"/>
</dbReference>
<accession>A0A371ESU0</accession>
<dbReference type="AlphaFoldDB" id="A0A371ESU0"/>
<dbReference type="Pfam" id="PF00078">
    <property type="entry name" value="RVT_1"/>
    <property type="match status" value="1"/>
</dbReference>
<dbReference type="Gene3D" id="3.30.70.270">
    <property type="match status" value="2"/>
</dbReference>
<dbReference type="PANTHER" id="PTHR37984:SF5">
    <property type="entry name" value="PROTEIN NYNRIN-LIKE"/>
    <property type="match status" value="1"/>
</dbReference>
<evidence type="ECO:0000256" key="1">
    <source>
        <dbReference type="ARBA" id="ARBA00023268"/>
    </source>
</evidence>
<dbReference type="InterPro" id="IPR041577">
    <property type="entry name" value="RT_RNaseH_2"/>
</dbReference>
<proteinExistence type="predicted"/>
<keyword evidence="1" id="KW-0511">Multifunctional enzyme</keyword>
<reference evidence="4" key="1">
    <citation type="submission" date="2018-05" db="EMBL/GenBank/DDBJ databases">
        <title>Draft genome of Mucuna pruriens seed.</title>
        <authorList>
            <person name="Nnadi N.E."/>
            <person name="Vos R."/>
            <person name="Hasami M.H."/>
            <person name="Devisetty U.K."/>
            <person name="Aguiy J.C."/>
        </authorList>
    </citation>
    <scope>NUCLEOTIDE SEQUENCE [LARGE SCALE GENOMIC DNA]</scope>
    <source>
        <strain evidence="4">JCA_2017</strain>
    </source>
</reference>
<sequence length="253" mass="29309">MPMILVLKKDGTWRMCIDCRPINNIIVTYKYLIPRLDDLLDELHGSQMYGRRINGKQISRKKFGHYEWLGMPFGLTNTPFIFMRLINHVSRSFIGKCVYFDDILIYSTCLNDHLLHVRSVLEIWRKETLFANLEKCIFFTNDVIFLGFVVGFHGVKVDREKVKAIQDWPMPKTIAKVKSFHGLAKAQERAFQVLKERLTQAPILALPNFSKSFELECDASCVGIGVVLLQEGHLIAYFSEKLKSAYLNYSTYD</sequence>
<keyword evidence="5" id="KW-1185">Reference proteome</keyword>
<protein>
    <submittedName>
        <fullName evidence="4">Retrovirus-related Pol polyprotein from transposon 17.6</fullName>
    </submittedName>
</protein>
<evidence type="ECO:0000259" key="2">
    <source>
        <dbReference type="Pfam" id="PF00078"/>
    </source>
</evidence>
<dbReference type="InterPro" id="IPR043502">
    <property type="entry name" value="DNA/RNA_pol_sf"/>
</dbReference>
<gene>
    <name evidence="4" type="primary">pol</name>
    <name evidence="4" type="ORF">CR513_51839</name>
</gene>
<dbReference type="Pfam" id="PF17919">
    <property type="entry name" value="RT_RNaseH_2"/>
    <property type="match status" value="1"/>
</dbReference>
<evidence type="ECO:0000259" key="3">
    <source>
        <dbReference type="Pfam" id="PF17919"/>
    </source>
</evidence>
<dbReference type="InterPro" id="IPR050951">
    <property type="entry name" value="Retrovirus_Pol_polyprotein"/>
</dbReference>
<dbReference type="Proteomes" id="UP000257109">
    <property type="component" value="Unassembled WGS sequence"/>
</dbReference>
<feature type="domain" description="Reverse transcriptase" evidence="2">
    <location>
        <begin position="58"/>
        <end position="149"/>
    </location>
</feature>
<evidence type="ECO:0000313" key="5">
    <source>
        <dbReference type="Proteomes" id="UP000257109"/>
    </source>
</evidence>
<feature type="non-terminal residue" evidence="4">
    <location>
        <position position="1"/>
    </location>
</feature>